<proteinExistence type="predicted"/>
<evidence type="ECO:0000313" key="2">
    <source>
        <dbReference type="Proteomes" id="UP000676967"/>
    </source>
</evidence>
<protein>
    <submittedName>
        <fullName evidence="1">Uncharacterized protein</fullName>
    </submittedName>
</protein>
<accession>A0ABN6C9Q5</accession>
<name>A0ABN6C9Q5_9ACTN</name>
<evidence type="ECO:0000313" key="1">
    <source>
        <dbReference type="EMBL" id="BCJ41773.1"/>
    </source>
</evidence>
<sequence length="112" mass="12148">MCEQVCPGCHRGAQGPQIFKTATCATDNRGMEPLASLSSLGRSGGQRAAGWQAQLRVDYVVNRVAQTHRGQSEDQIKQALQDQLRVYGVVPNAKQMAIYAKAISALPELPPR</sequence>
<reference evidence="1 2" key="1">
    <citation type="submission" date="2020-08" db="EMBL/GenBank/DDBJ databases">
        <title>Whole genome shotgun sequence of Actinoplanes ianthinogenes NBRC 13996.</title>
        <authorList>
            <person name="Komaki H."/>
            <person name="Tamura T."/>
        </authorList>
    </citation>
    <scope>NUCLEOTIDE SEQUENCE [LARGE SCALE GENOMIC DNA]</scope>
    <source>
        <strain evidence="1 2">NBRC 13996</strain>
    </source>
</reference>
<keyword evidence="2" id="KW-1185">Reference proteome</keyword>
<gene>
    <name evidence="1" type="ORF">Aiant_24300</name>
</gene>
<organism evidence="1 2">
    <name type="scientific">Actinoplanes ianthinogenes</name>
    <dbReference type="NCBI Taxonomy" id="122358"/>
    <lineage>
        <taxon>Bacteria</taxon>
        <taxon>Bacillati</taxon>
        <taxon>Actinomycetota</taxon>
        <taxon>Actinomycetes</taxon>
        <taxon>Micromonosporales</taxon>
        <taxon>Micromonosporaceae</taxon>
        <taxon>Actinoplanes</taxon>
    </lineage>
</organism>
<dbReference type="Proteomes" id="UP000676967">
    <property type="component" value="Chromosome"/>
</dbReference>
<dbReference type="EMBL" id="AP023356">
    <property type="protein sequence ID" value="BCJ41773.1"/>
    <property type="molecule type" value="Genomic_DNA"/>
</dbReference>